<evidence type="ECO:0000259" key="6">
    <source>
        <dbReference type="Pfam" id="PF00441"/>
    </source>
</evidence>
<keyword evidence="5" id="KW-0560">Oxidoreductase</keyword>
<dbReference type="InterPro" id="IPR006089">
    <property type="entry name" value="Acyl-CoA_DH_CS"/>
</dbReference>
<organism evidence="9 10">
    <name type="scientific">Candidatus Magasanikbacteria bacterium RIFCSPHIGHO2_01_FULL_47_8</name>
    <dbReference type="NCBI Taxonomy" id="1798673"/>
    <lineage>
        <taxon>Bacteria</taxon>
        <taxon>Candidatus Magasanikiibacteriota</taxon>
    </lineage>
</organism>
<reference evidence="9 10" key="1">
    <citation type="journal article" date="2016" name="Nat. Commun.">
        <title>Thousands of microbial genomes shed light on interconnected biogeochemical processes in an aquifer system.</title>
        <authorList>
            <person name="Anantharaman K."/>
            <person name="Brown C.T."/>
            <person name="Hug L.A."/>
            <person name="Sharon I."/>
            <person name="Castelle C.J."/>
            <person name="Probst A.J."/>
            <person name="Thomas B.C."/>
            <person name="Singh A."/>
            <person name="Wilkins M.J."/>
            <person name="Karaoz U."/>
            <person name="Brodie E.L."/>
            <person name="Williams K.H."/>
            <person name="Hubbard S.S."/>
            <person name="Banfield J.F."/>
        </authorList>
    </citation>
    <scope>NUCLEOTIDE SEQUENCE [LARGE SCALE GENOMIC DNA]</scope>
</reference>
<comment type="caution">
    <text evidence="9">The sequence shown here is derived from an EMBL/GenBank/DDBJ whole genome shotgun (WGS) entry which is preliminary data.</text>
</comment>
<sequence>MQEQHQMIYDLVDDFGKKELLHRGYPDLERKAEFPVFFPKRLAELELAGMSFPEEYGGMDADTISTSITAERIAYYCPSDQLIWTASHGLAGFPIMTFGNEEQKKKYLPRLASGEVLGCYALTEPEAGSDAASIKASAEYSQKSGKTYYTINGTKVFITNADEASVCVLFARRKFVVDKHKAITAFVFETDGPGLKRDGISVRTIAKRCLRSSHFCEIVFDGLVLEEGDVLGNMDSGFKIAMETLNNGRINIAAQSVGIARRALHEAVEYAKVRKTFGKALITRQDIAFKLADLKTRIELAWLGTLEASRAKDAGEDYVEKASMAKLFASETAKDTALYMLEVMGGIGCTEEYILADQIFQDARITTIYEGTSNVQKMVIAKSFNK</sequence>
<dbReference type="Gene3D" id="1.20.140.10">
    <property type="entry name" value="Butyryl-CoA Dehydrogenase, subunit A, domain 3"/>
    <property type="match status" value="1"/>
</dbReference>
<dbReference type="SUPFAM" id="SSF56645">
    <property type="entry name" value="Acyl-CoA dehydrogenase NM domain-like"/>
    <property type="match status" value="1"/>
</dbReference>
<comment type="cofactor">
    <cofactor evidence="1 5">
        <name>FAD</name>
        <dbReference type="ChEBI" id="CHEBI:57692"/>
    </cofactor>
</comment>
<dbReference type="InterPro" id="IPR013786">
    <property type="entry name" value="AcylCoA_DH/ox_N"/>
</dbReference>
<dbReference type="Pfam" id="PF02770">
    <property type="entry name" value="Acyl-CoA_dh_M"/>
    <property type="match status" value="1"/>
</dbReference>
<feature type="domain" description="Acyl-CoA dehydrogenase/oxidase N-terminal" evidence="8">
    <location>
        <begin position="3"/>
        <end position="115"/>
    </location>
</feature>
<evidence type="ECO:0000313" key="10">
    <source>
        <dbReference type="Proteomes" id="UP000177953"/>
    </source>
</evidence>
<comment type="similarity">
    <text evidence="2 5">Belongs to the acyl-CoA dehydrogenase family.</text>
</comment>
<dbReference type="Gene3D" id="2.40.110.10">
    <property type="entry name" value="Butyryl-CoA Dehydrogenase, subunit A, domain 2"/>
    <property type="match status" value="1"/>
</dbReference>
<keyword evidence="4 5" id="KW-0274">FAD</keyword>
<dbReference type="Proteomes" id="UP000177953">
    <property type="component" value="Unassembled WGS sequence"/>
</dbReference>
<accession>A0A1F6MB99</accession>
<name>A0A1F6MB99_9BACT</name>
<evidence type="ECO:0000256" key="3">
    <source>
        <dbReference type="ARBA" id="ARBA00022630"/>
    </source>
</evidence>
<evidence type="ECO:0000256" key="5">
    <source>
        <dbReference type="RuleBase" id="RU362125"/>
    </source>
</evidence>
<dbReference type="PANTHER" id="PTHR43884">
    <property type="entry name" value="ACYL-COA DEHYDROGENASE"/>
    <property type="match status" value="1"/>
</dbReference>
<dbReference type="Gene3D" id="1.10.540.10">
    <property type="entry name" value="Acyl-CoA dehydrogenase/oxidase, N-terminal domain"/>
    <property type="match status" value="1"/>
</dbReference>
<dbReference type="InterPro" id="IPR006091">
    <property type="entry name" value="Acyl-CoA_Oxase/DH_mid-dom"/>
</dbReference>
<gene>
    <name evidence="9" type="ORF">A2754_03305</name>
</gene>
<dbReference type="InterPro" id="IPR036250">
    <property type="entry name" value="AcylCo_DH-like_C"/>
</dbReference>
<dbReference type="FunFam" id="1.20.140.10:FF:000004">
    <property type="entry name" value="Acyl-CoA dehydrogenase FadE25"/>
    <property type="match status" value="1"/>
</dbReference>
<dbReference type="InterPro" id="IPR037069">
    <property type="entry name" value="AcylCoA_DH/ox_N_sf"/>
</dbReference>
<evidence type="ECO:0000259" key="8">
    <source>
        <dbReference type="Pfam" id="PF02771"/>
    </source>
</evidence>
<dbReference type="AlphaFoldDB" id="A0A1F6MB99"/>
<evidence type="ECO:0000256" key="4">
    <source>
        <dbReference type="ARBA" id="ARBA00022827"/>
    </source>
</evidence>
<evidence type="ECO:0008006" key="11">
    <source>
        <dbReference type="Google" id="ProtNLM"/>
    </source>
</evidence>
<dbReference type="GO" id="GO:0003995">
    <property type="term" value="F:acyl-CoA dehydrogenase activity"/>
    <property type="evidence" value="ECO:0007669"/>
    <property type="project" value="InterPro"/>
</dbReference>
<dbReference type="EMBL" id="MFPU01000081">
    <property type="protein sequence ID" value="OGH68783.1"/>
    <property type="molecule type" value="Genomic_DNA"/>
</dbReference>
<feature type="domain" description="Acyl-CoA oxidase/dehydrogenase middle" evidence="7">
    <location>
        <begin position="119"/>
        <end position="221"/>
    </location>
</feature>
<evidence type="ECO:0000256" key="2">
    <source>
        <dbReference type="ARBA" id="ARBA00009347"/>
    </source>
</evidence>
<dbReference type="PANTHER" id="PTHR43884:SF12">
    <property type="entry name" value="ISOVALERYL-COA DEHYDROGENASE, MITOCHONDRIAL-RELATED"/>
    <property type="match status" value="1"/>
</dbReference>
<dbReference type="Pfam" id="PF00441">
    <property type="entry name" value="Acyl-CoA_dh_1"/>
    <property type="match status" value="1"/>
</dbReference>
<evidence type="ECO:0000313" key="9">
    <source>
        <dbReference type="EMBL" id="OGH68783.1"/>
    </source>
</evidence>
<proteinExistence type="inferred from homology"/>
<evidence type="ECO:0000256" key="1">
    <source>
        <dbReference type="ARBA" id="ARBA00001974"/>
    </source>
</evidence>
<evidence type="ECO:0000259" key="7">
    <source>
        <dbReference type="Pfam" id="PF02770"/>
    </source>
</evidence>
<protein>
    <recommendedName>
        <fullName evidence="11">Acyl-CoA dehydrogenase</fullName>
    </recommendedName>
</protein>
<dbReference type="GO" id="GO:0050660">
    <property type="term" value="F:flavin adenine dinucleotide binding"/>
    <property type="evidence" value="ECO:0007669"/>
    <property type="project" value="InterPro"/>
</dbReference>
<dbReference type="Pfam" id="PF02771">
    <property type="entry name" value="Acyl-CoA_dh_N"/>
    <property type="match status" value="1"/>
</dbReference>
<dbReference type="InterPro" id="IPR046373">
    <property type="entry name" value="Acyl-CoA_Oxase/DH_mid-dom_sf"/>
</dbReference>
<dbReference type="InterPro" id="IPR009100">
    <property type="entry name" value="AcylCoA_DH/oxidase_NM_dom_sf"/>
</dbReference>
<dbReference type="SUPFAM" id="SSF47203">
    <property type="entry name" value="Acyl-CoA dehydrogenase C-terminal domain-like"/>
    <property type="match status" value="1"/>
</dbReference>
<dbReference type="PROSITE" id="PS00072">
    <property type="entry name" value="ACYL_COA_DH_1"/>
    <property type="match status" value="1"/>
</dbReference>
<feature type="domain" description="Acyl-CoA dehydrogenase/oxidase C-terminal" evidence="6">
    <location>
        <begin position="236"/>
        <end position="383"/>
    </location>
</feature>
<keyword evidence="3 5" id="KW-0285">Flavoprotein</keyword>
<dbReference type="InterPro" id="IPR009075">
    <property type="entry name" value="AcylCo_DH/oxidase_C"/>
</dbReference>